<protein>
    <submittedName>
        <fullName evidence="2">GNAT family N-acetyltransferase</fullName>
    </submittedName>
</protein>
<dbReference type="AlphaFoldDB" id="A0A4Q1R741"/>
<sequence>MTANPPSAPPTVVPLTRYTKQELTEIVGDVEDPFGVAHTGLTWLAKEQHFGIRRDGRLVAHAGLVTLPLTVGTAETEVVGFGGVAVAPDLRGQGLARRVVTSAREHARTMGPRYGLLFCRPQLLPLYQRLGWQELPGEVLVEQPEGPVVMPLHTMWTPLRDGERWPEGPVRLRSLPM</sequence>
<proteinExistence type="predicted"/>
<evidence type="ECO:0000313" key="3">
    <source>
        <dbReference type="Proteomes" id="UP000289482"/>
    </source>
</evidence>
<dbReference type="Gene3D" id="3.40.630.30">
    <property type="match status" value="1"/>
</dbReference>
<evidence type="ECO:0000313" key="2">
    <source>
        <dbReference type="EMBL" id="RXS69127.1"/>
    </source>
</evidence>
<feature type="domain" description="N-acetyltransferase" evidence="1">
    <location>
        <begin position="10"/>
        <end position="155"/>
    </location>
</feature>
<keyword evidence="3" id="KW-1185">Reference proteome</keyword>
<dbReference type="InterPro" id="IPR000182">
    <property type="entry name" value="GNAT_dom"/>
</dbReference>
<dbReference type="GO" id="GO:0034069">
    <property type="term" value="F:aminoglycoside N-acetyltransferase activity"/>
    <property type="evidence" value="ECO:0007669"/>
    <property type="project" value="TreeGrafter"/>
</dbReference>
<dbReference type="InterPro" id="IPR016181">
    <property type="entry name" value="Acyl_CoA_acyltransferase"/>
</dbReference>
<dbReference type="InterPro" id="IPR051554">
    <property type="entry name" value="Acetyltransferase_Eis"/>
</dbReference>
<dbReference type="PANTHER" id="PTHR37817">
    <property type="entry name" value="N-ACETYLTRANSFERASE EIS"/>
    <property type="match status" value="1"/>
</dbReference>
<accession>A0A4Q1R741</accession>
<name>A0A4Q1R741_9ACTN</name>
<evidence type="ECO:0000259" key="1">
    <source>
        <dbReference type="PROSITE" id="PS51186"/>
    </source>
</evidence>
<keyword evidence="2" id="KW-0808">Transferase</keyword>
<dbReference type="GeneID" id="95777673"/>
<dbReference type="PROSITE" id="PS51186">
    <property type="entry name" value="GNAT"/>
    <property type="match status" value="1"/>
</dbReference>
<reference evidence="2 3" key="1">
    <citation type="submission" date="2019-01" db="EMBL/GenBank/DDBJ databases">
        <title>Draft genome sequences of the type strain Streptomyces sioyaensis DSM 40032 and its novel strain, TM32, a thermotolerant antibiotics-producing actinobacterium.</title>
        <authorList>
            <person name="Nakaew N."/>
            <person name="Lumyong S."/>
            <person name="Sloan W.T."/>
            <person name="Sungthong R."/>
        </authorList>
    </citation>
    <scope>NUCLEOTIDE SEQUENCE [LARGE SCALE GENOMIC DNA]</scope>
    <source>
        <strain evidence="2 3">DSM 40032</strain>
    </source>
</reference>
<dbReference type="Pfam" id="PF13527">
    <property type="entry name" value="Acetyltransf_9"/>
    <property type="match status" value="1"/>
</dbReference>
<gene>
    <name evidence="2" type="ORF">EST54_06605</name>
</gene>
<dbReference type="PANTHER" id="PTHR37817:SF1">
    <property type="entry name" value="N-ACETYLTRANSFERASE EIS"/>
    <property type="match status" value="1"/>
</dbReference>
<dbReference type="SUPFAM" id="SSF55729">
    <property type="entry name" value="Acyl-CoA N-acyltransferases (Nat)"/>
    <property type="match status" value="1"/>
</dbReference>
<comment type="caution">
    <text evidence="2">The sequence shown here is derived from an EMBL/GenBank/DDBJ whole genome shotgun (WGS) entry which is preliminary data.</text>
</comment>
<dbReference type="RefSeq" id="WP_129245964.1">
    <property type="nucleotide sequence ID" value="NZ_JABZEL010000004.1"/>
</dbReference>
<organism evidence="2 3">
    <name type="scientific">Streptomyces sioyaensis</name>
    <dbReference type="NCBI Taxonomy" id="67364"/>
    <lineage>
        <taxon>Bacteria</taxon>
        <taxon>Bacillati</taxon>
        <taxon>Actinomycetota</taxon>
        <taxon>Actinomycetes</taxon>
        <taxon>Kitasatosporales</taxon>
        <taxon>Streptomycetaceae</taxon>
        <taxon>Streptomyces</taxon>
    </lineage>
</organism>
<dbReference type="EMBL" id="SDIF01000012">
    <property type="protein sequence ID" value="RXS69127.1"/>
    <property type="molecule type" value="Genomic_DNA"/>
</dbReference>
<dbReference type="Proteomes" id="UP000289482">
    <property type="component" value="Unassembled WGS sequence"/>
</dbReference>
<dbReference type="CDD" id="cd04301">
    <property type="entry name" value="NAT_SF"/>
    <property type="match status" value="1"/>
</dbReference>
<dbReference type="GO" id="GO:0030649">
    <property type="term" value="P:aminoglycoside antibiotic catabolic process"/>
    <property type="evidence" value="ECO:0007669"/>
    <property type="project" value="TreeGrafter"/>
</dbReference>